<gene>
    <name evidence="5" type="ORF">FHR37_001833</name>
</gene>
<dbReference type="InterPro" id="IPR013783">
    <property type="entry name" value="Ig-like_fold"/>
</dbReference>
<dbReference type="InterPro" id="IPR021884">
    <property type="entry name" value="Ice-bd_prot"/>
</dbReference>
<comment type="caution">
    <text evidence="5">The sequence shown here is derived from an EMBL/GenBank/DDBJ whole genome shotgun (WGS) entry which is preliminary data.</text>
</comment>
<name>A0ABX2S3F3_9ACTN</name>
<dbReference type="Pfam" id="PF16640">
    <property type="entry name" value="Big_3_5"/>
    <property type="match status" value="1"/>
</dbReference>
<dbReference type="InterPro" id="IPR032109">
    <property type="entry name" value="Big_3_5"/>
</dbReference>
<evidence type="ECO:0000256" key="2">
    <source>
        <dbReference type="ARBA" id="ARBA00022729"/>
    </source>
</evidence>
<evidence type="ECO:0000313" key="6">
    <source>
        <dbReference type="Proteomes" id="UP000533017"/>
    </source>
</evidence>
<evidence type="ECO:0000313" key="5">
    <source>
        <dbReference type="EMBL" id="NYH82982.1"/>
    </source>
</evidence>
<reference evidence="5 6" key="1">
    <citation type="submission" date="2020-07" db="EMBL/GenBank/DDBJ databases">
        <title>Sequencing the genomes of 1000 actinobacteria strains.</title>
        <authorList>
            <person name="Klenk H.-P."/>
        </authorList>
    </citation>
    <scope>NUCLEOTIDE SEQUENCE [LARGE SCALE GENOMIC DNA]</scope>
    <source>
        <strain evidence="5 6">DSM 45117</strain>
    </source>
</reference>
<keyword evidence="6" id="KW-1185">Reference proteome</keyword>
<evidence type="ECO:0000256" key="3">
    <source>
        <dbReference type="SAM" id="MobiDB-lite"/>
    </source>
</evidence>
<evidence type="ECO:0000256" key="1">
    <source>
        <dbReference type="ARBA" id="ARBA00005445"/>
    </source>
</evidence>
<dbReference type="EMBL" id="JACBZA010000001">
    <property type="protein sequence ID" value="NYH82982.1"/>
    <property type="molecule type" value="Genomic_DNA"/>
</dbReference>
<sequence>MDLGDGASFAVFAGRSVINENTDTTVAGNLGVSPGEAVVGFPPGLVLDGDVHAGDALAASARDDFVAVYDDLSSRGPVATVPTELGGTTKGPGIYTTPGGAFTINGTLTLDGQRDPDAIFVFRATDLEAAQVSNITLVRGAQIDNVYFVLTGSATLGQWVTFQANVLAQGDVEVSAGAVTFGRLVALSESVRMNTDASSLSTHISLPNNPPTTTTLTASPNPSRPDEAVTFVATVMPVVVGPQPQGEVVFKDGATIIGSDLLNASGTATFKTSALSLGEHAITAEYLGGPSPNNEAIITLAPSTSTKVVQVVSAG</sequence>
<organism evidence="5 6">
    <name type="scientific">Actinopolymorpha cephalotaxi</name>
    <dbReference type="NCBI Taxonomy" id="504797"/>
    <lineage>
        <taxon>Bacteria</taxon>
        <taxon>Bacillati</taxon>
        <taxon>Actinomycetota</taxon>
        <taxon>Actinomycetes</taxon>
        <taxon>Propionibacteriales</taxon>
        <taxon>Actinopolymorphaceae</taxon>
        <taxon>Actinopolymorpha</taxon>
    </lineage>
</organism>
<dbReference type="RefSeq" id="WP_175542524.1">
    <property type="nucleotide sequence ID" value="NZ_FOOI01000007.1"/>
</dbReference>
<dbReference type="Gene3D" id="2.60.40.10">
    <property type="entry name" value="Immunoglobulins"/>
    <property type="match status" value="1"/>
</dbReference>
<evidence type="ECO:0000259" key="4">
    <source>
        <dbReference type="Pfam" id="PF16640"/>
    </source>
</evidence>
<proteinExistence type="inferred from homology"/>
<accession>A0ABX2S3F3</accession>
<dbReference type="Pfam" id="PF11999">
    <property type="entry name" value="Ice_binding"/>
    <property type="match status" value="1"/>
</dbReference>
<comment type="similarity">
    <text evidence="1">Belongs to the ice-binding protein family.</text>
</comment>
<feature type="region of interest" description="Disordered" evidence="3">
    <location>
        <begin position="200"/>
        <end position="223"/>
    </location>
</feature>
<feature type="domain" description="Bacterial Ig-like" evidence="4">
    <location>
        <begin position="216"/>
        <end position="311"/>
    </location>
</feature>
<feature type="compositionally biased region" description="Low complexity" evidence="3">
    <location>
        <begin position="205"/>
        <end position="221"/>
    </location>
</feature>
<dbReference type="Proteomes" id="UP000533017">
    <property type="component" value="Unassembled WGS sequence"/>
</dbReference>
<protein>
    <recommendedName>
        <fullName evidence="4">Bacterial Ig-like domain-containing protein</fullName>
    </recommendedName>
</protein>
<keyword evidence="2" id="KW-0732">Signal</keyword>